<dbReference type="PANTHER" id="PTHR43404:SF2">
    <property type="entry name" value="LIPOPOLYSACCHARIDE CHOLINEPHOSPHOTRANSFERASE LICD"/>
    <property type="match status" value="1"/>
</dbReference>
<dbReference type="GO" id="GO:0009100">
    <property type="term" value="P:glycoprotein metabolic process"/>
    <property type="evidence" value="ECO:0007669"/>
    <property type="project" value="UniProtKB-ARBA"/>
</dbReference>
<dbReference type="Pfam" id="PF04991">
    <property type="entry name" value="LicD"/>
    <property type="match status" value="1"/>
</dbReference>
<evidence type="ECO:0000313" key="3">
    <source>
        <dbReference type="EMBL" id="CAF3436475.1"/>
    </source>
</evidence>
<evidence type="ECO:0000313" key="5">
    <source>
        <dbReference type="Proteomes" id="UP000663865"/>
    </source>
</evidence>
<dbReference type="PANTHER" id="PTHR43404">
    <property type="entry name" value="LIPOPOLYSACCHARIDE CHOLINEPHOSPHOTRANSFERASE LICD"/>
    <property type="match status" value="1"/>
</dbReference>
<dbReference type="AlphaFoldDB" id="A0A818CQJ7"/>
<name>A0A818CQJ7_9BILA</name>
<dbReference type="InterPro" id="IPR007074">
    <property type="entry name" value="LicD/FKTN/FKRP_NTP_transf"/>
</dbReference>
<keyword evidence="1" id="KW-0472">Membrane</keyword>
<protein>
    <recommendedName>
        <fullName evidence="2">LicD/FKTN/FKRP nucleotidyltransferase domain-containing protein</fullName>
    </recommendedName>
</protein>
<gene>
    <name evidence="3" type="ORF">KIK155_LOCUS11267</name>
    <name evidence="4" type="ORF">TOA249_LOCUS17694</name>
</gene>
<sequence length="345" mass="41472">MISRSLTRRQLVYFILFSLFFCIFIILISLESSQYFKYPSFSFLNNSSTSKKPFYEILNNTQDENLSVDHYSIFCLEMAYRLDNEKYLPESPYLRVPSTNSTRLHRLPYRYSQWRSSSHLYRRLTPCEHSIVMHLLIVIERICRKHKIAFMLCDGSLLGSYRHHDIIPWDDDIDIMIPFEERTNFINIVQQMNQTLLKYHIMSNKKKNREYFKLFFHQTPSAGDYSWNFPFIDIFLYVKNATHLWQIGDPDTIKKTEYIFPLVMRPFGQLWLPAPKQPRLLFDFDPYDDCKAHFWNHRKETGQPEVTIKCDDLKHVYPFVERNNQSDSIEILQTNNTTIHTIFYN</sequence>
<dbReference type="Proteomes" id="UP000663865">
    <property type="component" value="Unassembled WGS sequence"/>
</dbReference>
<dbReference type="Proteomes" id="UP000663838">
    <property type="component" value="Unassembled WGS sequence"/>
</dbReference>
<reference evidence="3" key="1">
    <citation type="submission" date="2021-02" db="EMBL/GenBank/DDBJ databases">
        <authorList>
            <person name="Nowell W R."/>
        </authorList>
    </citation>
    <scope>NUCLEOTIDE SEQUENCE</scope>
</reference>
<comment type="caution">
    <text evidence="3">The sequence shown here is derived from an EMBL/GenBank/DDBJ whole genome shotgun (WGS) entry which is preliminary data.</text>
</comment>
<feature type="transmembrane region" description="Helical" evidence="1">
    <location>
        <begin position="12"/>
        <end position="30"/>
    </location>
</feature>
<keyword evidence="1" id="KW-0812">Transmembrane</keyword>
<evidence type="ECO:0000256" key="1">
    <source>
        <dbReference type="SAM" id="Phobius"/>
    </source>
</evidence>
<dbReference type="EMBL" id="CAJOBS010001274">
    <property type="protein sequence ID" value="CAF4711635.1"/>
    <property type="molecule type" value="Genomic_DNA"/>
</dbReference>
<evidence type="ECO:0000313" key="4">
    <source>
        <dbReference type="EMBL" id="CAF4711635.1"/>
    </source>
</evidence>
<accession>A0A818CQJ7</accession>
<keyword evidence="1" id="KW-1133">Transmembrane helix</keyword>
<feature type="domain" description="LicD/FKTN/FKRP nucleotidyltransferase" evidence="2">
    <location>
        <begin position="143"/>
        <end position="212"/>
    </location>
</feature>
<dbReference type="InterPro" id="IPR052942">
    <property type="entry name" value="LPS_cholinephosphotransferase"/>
</dbReference>
<evidence type="ECO:0000259" key="2">
    <source>
        <dbReference type="Pfam" id="PF04991"/>
    </source>
</evidence>
<proteinExistence type="predicted"/>
<organism evidence="3 5">
    <name type="scientific">Rotaria socialis</name>
    <dbReference type="NCBI Taxonomy" id="392032"/>
    <lineage>
        <taxon>Eukaryota</taxon>
        <taxon>Metazoa</taxon>
        <taxon>Spiralia</taxon>
        <taxon>Gnathifera</taxon>
        <taxon>Rotifera</taxon>
        <taxon>Eurotatoria</taxon>
        <taxon>Bdelloidea</taxon>
        <taxon>Philodinida</taxon>
        <taxon>Philodinidae</taxon>
        <taxon>Rotaria</taxon>
    </lineage>
</organism>
<dbReference type="EMBL" id="CAJNYV010001785">
    <property type="protein sequence ID" value="CAF3436475.1"/>
    <property type="molecule type" value="Genomic_DNA"/>
</dbReference>